<accession>A0A9D2IL54</accession>
<dbReference type="EMBL" id="DXCD01000251">
    <property type="protein sequence ID" value="HIZ14207.1"/>
    <property type="molecule type" value="Genomic_DNA"/>
</dbReference>
<evidence type="ECO:0000256" key="1">
    <source>
        <dbReference type="SAM" id="MobiDB-lite"/>
    </source>
</evidence>
<dbReference type="Proteomes" id="UP000824017">
    <property type="component" value="Unassembled WGS sequence"/>
</dbReference>
<evidence type="ECO:0000313" key="4">
    <source>
        <dbReference type="Proteomes" id="UP000824017"/>
    </source>
</evidence>
<organism evidence="3 4">
    <name type="scientific">Candidatus Mediterraneibacter stercorigallinarum</name>
    <dbReference type="NCBI Taxonomy" id="2838686"/>
    <lineage>
        <taxon>Bacteria</taxon>
        <taxon>Bacillati</taxon>
        <taxon>Bacillota</taxon>
        <taxon>Clostridia</taxon>
        <taxon>Lachnospirales</taxon>
        <taxon>Lachnospiraceae</taxon>
        <taxon>Mediterraneibacter</taxon>
    </lineage>
</organism>
<keyword evidence="2" id="KW-0472">Membrane</keyword>
<evidence type="ECO:0000256" key="2">
    <source>
        <dbReference type="SAM" id="Phobius"/>
    </source>
</evidence>
<dbReference type="InterPro" id="IPR021338">
    <property type="entry name" value="DUF2953"/>
</dbReference>
<dbReference type="AlphaFoldDB" id="A0A9D2IL54"/>
<reference evidence="3" key="1">
    <citation type="journal article" date="2021" name="PeerJ">
        <title>Extensive microbial diversity within the chicken gut microbiome revealed by metagenomics and culture.</title>
        <authorList>
            <person name="Gilroy R."/>
            <person name="Ravi A."/>
            <person name="Getino M."/>
            <person name="Pursley I."/>
            <person name="Horton D.L."/>
            <person name="Alikhan N.F."/>
            <person name="Baker D."/>
            <person name="Gharbi K."/>
            <person name="Hall N."/>
            <person name="Watson M."/>
            <person name="Adriaenssens E.M."/>
            <person name="Foster-Nyarko E."/>
            <person name="Jarju S."/>
            <person name="Secka A."/>
            <person name="Antonio M."/>
            <person name="Oren A."/>
            <person name="Chaudhuri R.R."/>
            <person name="La Ragione R."/>
            <person name="Hildebrand F."/>
            <person name="Pallen M.J."/>
        </authorList>
    </citation>
    <scope>NUCLEOTIDE SEQUENCE</scope>
    <source>
        <strain evidence="3">ChiGjej1B1-13045</strain>
    </source>
</reference>
<sequence length="302" mass="35173">MLQIILLILKILGLLFLGILGLILLVVIILLVSPAVYRLELSGEDTLESVKGKLRFHWLLRLVSGEICYKDSTLTWRLRAGWKRFGSDRENRSAGDAGARKEKLPKERKNEPQGQHAERKAEQRAGQHVEQKAEQQTKRAENAEGRQAEKKKSSLYERLNKFWEKIKYTFQKICDNIRSLVKKKERLTAFIQNEVHKSAFFKVIRELRRFLKTMLPKDADVHIQFGFTDPAVTGYVLALISMIYPFIGEYTEVIPDFEHKILRGRVYVKGRIRAMHAVSLALRVLMDKNVRTTYKHIRKFKL</sequence>
<gene>
    <name evidence="3" type="ORF">H9817_09825</name>
</gene>
<evidence type="ECO:0000313" key="3">
    <source>
        <dbReference type="EMBL" id="HIZ14207.1"/>
    </source>
</evidence>
<dbReference type="Pfam" id="PF11167">
    <property type="entry name" value="DUF2953"/>
    <property type="match status" value="1"/>
</dbReference>
<proteinExistence type="predicted"/>
<feature type="transmembrane region" description="Helical" evidence="2">
    <location>
        <begin position="7"/>
        <end position="32"/>
    </location>
</feature>
<keyword evidence="2" id="KW-1133">Transmembrane helix</keyword>
<name>A0A9D2IL54_9FIRM</name>
<feature type="region of interest" description="Disordered" evidence="1">
    <location>
        <begin position="87"/>
        <end position="150"/>
    </location>
</feature>
<comment type="caution">
    <text evidence="3">The sequence shown here is derived from an EMBL/GenBank/DDBJ whole genome shotgun (WGS) entry which is preliminary data.</text>
</comment>
<reference evidence="3" key="2">
    <citation type="submission" date="2021-04" db="EMBL/GenBank/DDBJ databases">
        <authorList>
            <person name="Gilroy R."/>
        </authorList>
    </citation>
    <scope>NUCLEOTIDE SEQUENCE</scope>
    <source>
        <strain evidence="3">ChiGjej1B1-13045</strain>
    </source>
</reference>
<keyword evidence="2" id="KW-0812">Transmembrane</keyword>
<protein>
    <submittedName>
        <fullName evidence="3">DUF2953 domain-containing protein</fullName>
    </submittedName>
</protein>